<protein>
    <recommendedName>
        <fullName evidence="3">Phage head-tail adapter protein</fullName>
    </recommendedName>
</protein>
<sequence>MSQTQLDKLKMTLGISDDTKDAELQLILDDVQDDILTWTNRAELPKLLESTIRQIAVIRYNMQGVEGQTSHSEGGISRSFDVLPQSIQNIIIQARLLKATRYAAKTT</sequence>
<dbReference type="EMBL" id="BRZA01000002">
    <property type="protein sequence ID" value="GLC88698.1"/>
    <property type="molecule type" value="Genomic_DNA"/>
</dbReference>
<comment type="caution">
    <text evidence="1">The sequence shown here is derived from an EMBL/GenBank/DDBJ whole genome shotgun (WGS) entry which is preliminary data.</text>
</comment>
<name>A0ABQ5NKQ1_9BACI</name>
<dbReference type="RefSeq" id="WP_264988459.1">
    <property type="nucleotide sequence ID" value="NZ_BRZA01000002.1"/>
</dbReference>
<proteinExistence type="predicted"/>
<reference evidence="1" key="1">
    <citation type="submission" date="2022-08" db="EMBL/GenBank/DDBJ databases">
        <title>Draft genome sequence of Lysinibacillus sp. strain KH24.</title>
        <authorList>
            <person name="Kanbe H."/>
            <person name="Itoh H."/>
        </authorList>
    </citation>
    <scope>NUCLEOTIDE SEQUENCE</scope>
    <source>
        <strain evidence="1">KH24</strain>
    </source>
</reference>
<dbReference type="Proteomes" id="UP001065593">
    <property type="component" value="Unassembled WGS sequence"/>
</dbReference>
<dbReference type="InterPro" id="IPR021146">
    <property type="entry name" value="Phage_gp6-like_head-tail"/>
</dbReference>
<evidence type="ECO:0000313" key="1">
    <source>
        <dbReference type="EMBL" id="GLC88698.1"/>
    </source>
</evidence>
<evidence type="ECO:0008006" key="3">
    <source>
        <dbReference type="Google" id="ProtNLM"/>
    </source>
</evidence>
<dbReference type="Pfam" id="PF05135">
    <property type="entry name" value="Phage_connect_1"/>
    <property type="match status" value="1"/>
</dbReference>
<gene>
    <name evidence="1" type="ORF">LYSBPC_18250</name>
</gene>
<evidence type="ECO:0000313" key="2">
    <source>
        <dbReference type="Proteomes" id="UP001065593"/>
    </source>
</evidence>
<keyword evidence="2" id="KW-1185">Reference proteome</keyword>
<dbReference type="InterPro" id="IPR053746">
    <property type="entry name" value="Viral_HT_Connector_Assembly"/>
</dbReference>
<dbReference type="Gene3D" id="1.10.246.150">
    <property type="match status" value="1"/>
</dbReference>
<organism evidence="1 2">
    <name type="scientific">Lysinibacillus piscis</name>
    <dbReference type="NCBI Taxonomy" id="2518931"/>
    <lineage>
        <taxon>Bacteria</taxon>
        <taxon>Bacillati</taxon>
        <taxon>Bacillota</taxon>
        <taxon>Bacilli</taxon>
        <taxon>Bacillales</taxon>
        <taxon>Bacillaceae</taxon>
        <taxon>Lysinibacillus</taxon>
    </lineage>
</organism>
<accession>A0ABQ5NKQ1</accession>